<keyword evidence="6 14" id="KW-0349">Heme</keyword>
<evidence type="ECO:0000256" key="3">
    <source>
        <dbReference type="ARBA" id="ARBA00004174"/>
    </source>
</evidence>
<proteinExistence type="inferred from homology"/>
<evidence type="ECO:0000256" key="15">
    <source>
        <dbReference type="RuleBase" id="RU000461"/>
    </source>
</evidence>
<dbReference type="GO" id="GO:0006082">
    <property type="term" value="P:organic acid metabolic process"/>
    <property type="evidence" value="ECO:0007669"/>
    <property type="project" value="TreeGrafter"/>
</dbReference>
<feature type="binding site" description="axial binding residue" evidence="14">
    <location>
        <position position="333"/>
    </location>
    <ligand>
        <name>heme</name>
        <dbReference type="ChEBI" id="CHEBI:30413"/>
    </ligand>
    <ligandPart>
        <name>Fe</name>
        <dbReference type="ChEBI" id="CHEBI:18248"/>
    </ligandPart>
</feature>
<sequence length="387" mass="44463">MPGIVFNDGKDHTAQRRFIIQHLKNLGLGKSIMEHYILDELEDITKDIECYEGRPLSTHHMFNIASFNILWRIITGGSRFEHDDPEMSNLMTVLSRNIPELNDLARAAFFMPWLSRYFPWLTGWRKYIQDAHYLFDFWINYVKKAQLNDGTESEGFIKPYFEKISQCDDPQSNFHKSKGVISLASVLQDLYIAGSDTTATTLEWMFLYLAAFPLCQRKVAEEILQKLGSTSLVTMADKDRLPYTEAFTKEVLRFSTLAPVGMLHCTTEDVHFHGYFIPKDTIVVANACAILYDKTYWKDPHEFKPERFLSSDGKPVGADTDGFIPFSIGKRVCPGMEMAKQTLFLFLVYLVQKFEIRAAPGTKIETAPKMGVSAMPYSHQLIFVRRK</sequence>
<evidence type="ECO:0000256" key="10">
    <source>
        <dbReference type="ARBA" id="ARBA00023002"/>
    </source>
</evidence>
<organism evidence="16 17">
    <name type="scientific">Orchesella cincta</name>
    <name type="common">Springtail</name>
    <name type="synonym">Podura cincta</name>
    <dbReference type="NCBI Taxonomy" id="48709"/>
    <lineage>
        <taxon>Eukaryota</taxon>
        <taxon>Metazoa</taxon>
        <taxon>Ecdysozoa</taxon>
        <taxon>Arthropoda</taxon>
        <taxon>Hexapoda</taxon>
        <taxon>Collembola</taxon>
        <taxon>Entomobryomorpha</taxon>
        <taxon>Entomobryoidea</taxon>
        <taxon>Orchesellidae</taxon>
        <taxon>Orchesellinae</taxon>
        <taxon>Orchesella</taxon>
    </lineage>
</organism>
<reference evidence="16 17" key="1">
    <citation type="journal article" date="2016" name="Genome Biol. Evol.">
        <title>Gene Family Evolution Reflects Adaptation to Soil Environmental Stressors in the Genome of the Collembolan Orchesella cincta.</title>
        <authorList>
            <person name="Faddeeva-Vakhrusheva A."/>
            <person name="Derks M.F."/>
            <person name="Anvar S.Y."/>
            <person name="Agamennone V."/>
            <person name="Suring W."/>
            <person name="Smit S."/>
            <person name="van Straalen N.M."/>
            <person name="Roelofs D."/>
        </authorList>
    </citation>
    <scope>NUCLEOTIDE SEQUENCE [LARGE SCALE GENOMIC DNA]</scope>
    <source>
        <tissue evidence="16">Mixed pool</tissue>
    </source>
</reference>
<evidence type="ECO:0000313" key="17">
    <source>
        <dbReference type="Proteomes" id="UP000094527"/>
    </source>
</evidence>
<evidence type="ECO:0000256" key="1">
    <source>
        <dbReference type="ARBA" id="ARBA00001971"/>
    </source>
</evidence>
<accession>A0A1D2NLF8</accession>
<dbReference type="PRINTS" id="PR00463">
    <property type="entry name" value="EP450I"/>
</dbReference>
<dbReference type="InterPro" id="IPR050182">
    <property type="entry name" value="Cytochrome_P450_fam2"/>
</dbReference>
<evidence type="ECO:0000313" key="16">
    <source>
        <dbReference type="EMBL" id="ODN06118.1"/>
    </source>
</evidence>
<dbReference type="PRINTS" id="PR00385">
    <property type="entry name" value="P450"/>
</dbReference>
<keyword evidence="11 14" id="KW-0408">Iron</keyword>
<keyword evidence="12 15" id="KW-0503">Monooxygenase</keyword>
<dbReference type="InterPro" id="IPR017972">
    <property type="entry name" value="Cyt_P450_CS"/>
</dbReference>
<protein>
    <submittedName>
        <fullName evidence="16">Vitamin D 25-hydroxylase</fullName>
    </submittedName>
</protein>
<gene>
    <name evidence="16" type="ORF">Ocin01_00536</name>
</gene>
<dbReference type="AlphaFoldDB" id="A0A1D2NLF8"/>
<keyword evidence="9" id="KW-0492">Microsome</keyword>
<dbReference type="PROSITE" id="PS00086">
    <property type="entry name" value="CYTOCHROME_P450"/>
    <property type="match status" value="1"/>
</dbReference>
<dbReference type="Proteomes" id="UP000094527">
    <property type="component" value="Unassembled WGS sequence"/>
</dbReference>
<evidence type="ECO:0000256" key="9">
    <source>
        <dbReference type="ARBA" id="ARBA00022848"/>
    </source>
</evidence>
<dbReference type="Gene3D" id="1.10.630.10">
    <property type="entry name" value="Cytochrome P450"/>
    <property type="match status" value="1"/>
</dbReference>
<dbReference type="GO" id="GO:0006805">
    <property type="term" value="P:xenobiotic metabolic process"/>
    <property type="evidence" value="ECO:0007669"/>
    <property type="project" value="TreeGrafter"/>
</dbReference>
<keyword evidence="17" id="KW-1185">Reference proteome</keyword>
<keyword evidence="8" id="KW-0256">Endoplasmic reticulum</keyword>
<dbReference type="OMA" id="FRYYYCF"/>
<dbReference type="FunFam" id="1.10.630.10:FF:000238">
    <property type="entry name" value="Cytochrome P450 2A6"/>
    <property type="match status" value="1"/>
</dbReference>
<dbReference type="GO" id="GO:0008395">
    <property type="term" value="F:steroid hydroxylase activity"/>
    <property type="evidence" value="ECO:0007669"/>
    <property type="project" value="TreeGrafter"/>
</dbReference>
<dbReference type="PANTHER" id="PTHR24300:SF403">
    <property type="entry name" value="CYTOCHROME P450 306A1"/>
    <property type="match status" value="1"/>
</dbReference>
<comment type="function">
    <text evidence="2">May be involved in the metabolism of insect hormones and in the breakdown of synthetic insecticides.</text>
</comment>
<evidence type="ECO:0000256" key="12">
    <source>
        <dbReference type="ARBA" id="ARBA00023033"/>
    </source>
</evidence>
<evidence type="ECO:0000256" key="7">
    <source>
        <dbReference type="ARBA" id="ARBA00022723"/>
    </source>
</evidence>
<keyword evidence="7 14" id="KW-0479">Metal-binding</keyword>
<dbReference type="PANTHER" id="PTHR24300">
    <property type="entry name" value="CYTOCHROME P450 508A4-RELATED"/>
    <property type="match status" value="1"/>
</dbReference>
<comment type="caution">
    <text evidence="16">The sequence shown here is derived from an EMBL/GenBank/DDBJ whole genome shotgun (WGS) entry which is preliminary data.</text>
</comment>
<evidence type="ECO:0000256" key="4">
    <source>
        <dbReference type="ARBA" id="ARBA00004406"/>
    </source>
</evidence>
<comment type="similarity">
    <text evidence="5 15">Belongs to the cytochrome P450 family.</text>
</comment>
<evidence type="ECO:0000256" key="2">
    <source>
        <dbReference type="ARBA" id="ARBA00003690"/>
    </source>
</evidence>
<evidence type="ECO:0000256" key="11">
    <source>
        <dbReference type="ARBA" id="ARBA00023004"/>
    </source>
</evidence>
<dbReference type="OrthoDB" id="3934656at2759"/>
<evidence type="ECO:0000256" key="6">
    <source>
        <dbReference type="ARBA" id="ARBA00022617"/>
    </source>
</evidence>
<dbReference type="Pfam" id="PF00067">
    <property type="entry name" value="p450"/>
    <property type="match status" value="1"/>
</dbReference>
<dbReference type="GO" id="GO:0005789">
    <property type="term" value="C:endoplasmic reticulum membrane"/>
    <property type="evidence" value="ECO:0007669"/>
    <property type="project" value="UniProtKB-SubCell"/>
</dbReference>
<dbReference type="SUPFAM" id="SSF48264">
    <property type="entry name" value="Cytochrome P450"/>
    <property type="match status" value="1"/>
</dbReference>
<comment type="subcellular location">
    <subcellularLocation>
        <location evidence="4">Endoplasmic reticulum membrane</location>
        <topology evidence="4">Peripheral membrane protein</topology>
    </subcellularLocation>
    <subcellularLocation>
        <location evidence="3">Microsome membrane</location>
        <topology evidence="3">Peripheral membrane protein</topology>
    </subcellularLocation>
</comment>
<dbReference type="GO" id="GO:0016712">
    <property type="term" value="F:oxidoreductase activity, acting on paired donors, with incorporation or reduction of molecular oxygen, reduced flavin or flavoprotein as one donor, and incorporation of one atom of oxygen"/>
    <property type="evidence" value="ECO:0007669"/>
    <property type="project" value="TreeGrafter"/>
</dbReference>
<name>A0A1D2NLF8_ORCCI</name>
<dbReference type="InterPro" id="IPR036396">
    <property type="entry name" value="Cyt_P450_sf"/>
</dbReference>
<dbReference type="GO" id="GO:0020037">
    <property type="term" value="F:heme binding"/>
    <property type="evidence" value="ECO:0007669"/>
    <property type="project" value="InterPro"/>
</dbReference>
<dbReference type="InterPro" id="IPR001128">
    <property type="entry name" value="Cyt_P450"/>
</dbReference>
<evidence type="ECO:0000256" key="8">
    <source>
        <dbReference type="ARBA" id="ARBA00022824"/>
    </source>
</evidence>
<keyword evidence="10 15" id="KW-0560">Oxidoreductase</keyword>
<evidence type="ECO:0000256" key="14">
    <source>
        <dbReference type="PIRSR" id="PIRSR602401-1"/>
    </source>
</evidence>
<dbReference type="EMBL" id="LJIJ01000010">
    <property type="protein sequence ID" value="ODN06118.1"/>
    <property type="molecule type" value="Genomic_DNA"/>
</dbReference>
<dbReference type="GO" id="GO:0005506">
    <property type="term" value="F:iron ion binding"/>
    <property type="evidence" value="ECO:0007669"/>
    <property type="project" value="InterPro"/>
</dbReference>
<dbReference type="InterPro" id="IPR002401">
    <property type="entry name" value="Cyt_P450_E_grp-I"/>
</dbReference>
<dbReference type="STRING" id="48709.A0A1D2NLF8"/>
<evidence type="ECO:0000256" key="5">
    <source>
        <dbReference type="ARBA" id="ARBA00010617"/>
    </source>
</evidence>
<keyword evidence="13" id="KW-0472">Membrane</keyword>
<comment type="cofactor">
    <cofactor evidence="1 14">
        <name>heme</name>
        <dbReference type="ChEBI" id="CHEBI:30413"/>
    </cofactor>
</comment>
<evidence type="ECO:0000256" key="13">
    <source>
        <dbReference type="ARBA" id="ARBA00023136"/>
    </source>
</evidence>